<name>A0A225WCG9_9STRA</name>
<organism evidence="2 3">
    <name type="scientific">Phytophthora megakarya</name>
    <dbReference type="NCBI Taxonomy" id="4795"/>
    <lineage>
        <taxon>Eukaryota</taxon>
        <taxon>Sar</taxon>
        <taxon>Stramenopiles</taxon>
        <taxon>Oomycota</taxon>
        <taxon>Peronosporomycetes</taxon>
        <taxon>Peronosporales</taxon>
        <taxon>Peronosporaceae</taxon>
        <taxon>Phytophthora</taxon>
    </lineage>
</organism>
<dbReference type="EMBL" id="NBNE01001284">
    <property type="protein sequence ID" value="OWZ14677.1"/>
    <property type="molecule type" value="Genomic_DNA"/>
</dbReference>
<evidence type="ECO:0000256" key="1">
    <source>
        <dbReference type="SAM" id="MobiDB-lite"/>
    </source>
</evidence>
<dbReference type="Proteomes" id="UP000198211">
    <property type="component" value="Unassembled WGS sequence"/>
</dbReference>
<keyword evidence="3" id="KW-1185">Reference proteome</keyword>
<sequence>MIDEYFRYFPTTDTSPNCASPPQLSPAQVSTARTPQENEEYDGGESAENCSVDESKDAAPDITTDLNTTQLDMEDYVRFDSGDESEEDDLSDLDVSDSESTSGGDTVDKDDNEAFTNEERHFADHFLDSTGGMNTMLAGEVLGSILKDVLHTGWHDLETPDVVQYLSEDYTLFPTQMITQTG</sequence>
<dbReference type="AlphaFoldDB" id="A0A225WCG9"/>
<feature type="compositionally biased region" description="Polar residues" evidence="1">
    <location>
        <begin position="11"/>
        <end position="35"/>
    </location>
</feature>
<reference evidence="3" key="1">
    <citation type="submission" date="2017-03" db="EMBL/GenBank/DDBJ databases">
        <title>Phytopthora megakarya and P. palmivora, two closely related causual agents of cacao black pod achieved similar genome size and gene model numbers by different mechanisms.</title>
        <authorList>
            <person name="Ali S."/>
            <person name="Shao J."/>
            <person name="Larry D.J."/>
            <person name="Kronmiller B."/>
            <person name="Shen D."/>
            <person name="Strem M.D."/>
            <person name="Melnick R.L."/>
            <person name="Guiltinan M.J."/>
            <person name="Tyler B.M."/>
            <person name="Meinhardt L.W."/>
            <person name="Bailey B.A."/>
        </authorList>
    </citation>
    <scope>NUCLEOTIDE SEQUENCE [LARGE SCALE GENOMIC DNA]</scope>
    <source>
        <strain evidence="3">zdho120</strain>
    </source>
</reference>
<gene>
    <name evidence="2" type="ORF">PHMEG_00011807</name>
</gene>
<proteinExistence type="predicted"/>
<protein>
    <recommendedName>
        <fullName evidence="4">PiggyBac transposable element-derived protein domain-containing protein</fullName>
    </recommendedName>
</protein>
<evidence type="ECO:0000313" key="2">
    <source>
        <dbReference type="EMBL" id="OWZ14677.1"/>
    </source>
</evidence>
<evidence type="ECO:0000313" key="3">
    <source>
        <dbReference type="Proteomes" id="UP000198211"/>
    </source>
</evidence>
<accession>A0A225WCG9</accession>
<comment type="caution">
    <text evidence="2">The sequence shown here is derived from an EMBL/GenBank/DDBJ whole genome shotgun (WGS) entry which is preliminary data.</text>
</comment>
<evidence type="ECO:0008006" key="4">
    <source>
        <dbReference type="Google" id="ProtNLM"/>
    </source>
</evidence>
<feature type="region of interest" description="Disordered" evidence="1">
    <location>
        <begin position="1"/>
        <end position="111"/>
    </location>
</feature>
<feature type="compositionally biased region" description="Acidic residues" evidence="1">
    <location>
        <begin position="82"/>
        <end position="97"/>
    </location>
</feature>